<comment type="cofactor">
    <cofactor evidence="1">
        <name>a divalent metal cation</name>
        <dbReference type="ChEBI" id="CHEBI:60240"/>
    </cofactor>
</comment>
<keyword evidence="2" id="KW-0479">Metal-binding</keyword>
<feature type="domain" description="DDE Tnp4" evidence="3">
    <location>
        <begin position="33"/>
        <end position="127"/>
    </location>
</feature>
<dbReference type="EMBL" id="KN726567">
    <property type="protein sequence ID" value="KIH67795.1"/>
    <property type="molecule type" value="Genomic_DNA"/>
</dbReference>
<dbReference type="Pfam" id="PF13359">
    <property type="entry name" value="DDE_Tnp_4"/>
    <property type="match status" value="1"/>
</dbReference>
<evidence type="ECO:0000256" key="2">
    <source>
        <dbReference type="ARBA" id="ARBA00022723"/>
    </source>
</evidence>
<dbReference type="AlphaFoldDB" id="A0A0C2H211"/>
<name>A0A0C2H211_9BILA</name>
<evidence type="ECO:0000313" key="4">
    <source>
        <dbReference type="EMBL" id="KIH67795.1"/>
    </source>
</evidence>
<evidence type="ECO:0000256" key="1">
    <source>
        <dbReference type="ARBA" id="ARBA00001968"/>
    </source>
</evidence>
<sequence>MNSPLMADSHHHNEDNVTFCHAFSRFVEGERLVFKESRIYREFQQREKEGIILADSAYAAEAFLLKPILRANRTPAEERYTSAVGVGRAVVERAIGSLKRQFMLHHELRYEPERCAKIIIACCALRNVCIELNEPEFELQRPVEEEVDDFFILDTEAPRDTAAGAAMRQHIIDTYFS</sequence>
<gene>
    <name evidence="4" type="ORF">ANCDUO_01876</name>
</gene>
<organism evidence="4 5">
    <name type="scientific">Ancylostoma duodenale</name>
    <dbReference type="NCBI Taxonomy" id="51022"/>
    <lineage>
        <taxon>Eukaryota</taxon>
        <taxon>Metazoa</taxon>
        <taxon>Ecdysozoa</taxon>
        <taxon>Nematoda</taxon>
        <taxon>Chromadorea</taxon>
        <taxon>Rhabditida</taxon>
        <taxon>Rhabditina</taxon>
        <taxon>Rhabditomorpha</taxon>
        <taxon>Strongyloidea</taxon>
        <taxon>Ancylostomatidae</taxon>
        <taxon>Ancylostomatinae</taxon>
        <taxon>Ancylostoma</taxon>
    </lineage>
</organism>
<dbReference type="GO" id="GO:0046872">
    <property type="term" value="F:metal ion binding"/>
    <property type="evidence" value="ECO:0007669"/>
    <property type="project" value="UniProtKB-KW"/>
</dbReference>
<keyword evidence="5" id="KW-1185">Reference proteome</keyword>
<dbReference type="OrthoDB" id="2415966at2759"/>
<reference evidence="4 5" key="1">
    <citation type="submission" date="2013-12" db="EMBL/GenBank/DDBJ databases">
        <title>Draft genome of the parsitic nematode Ancylostoma duodenale.</title>
        <authorList>
            <person name="Mitreva M."/>
        </authorList>
    </citation>
    <scope>NUCLEOTIDE SEQUENCE [LARGE SCALE GENOMIC DNA]</scope>
    <source>
        <strain evidence="4 5">Zhejiang</strain>
    </source>
</reference>
<dbReference type="Proteomes" id="UP000054047">
    <property type="component" value="Unassembled WGS sequence"/>
</dbReference>
<protein>
    <recommendedName>
        <fullName evidence="3">DDE Tnp4 domain-containing protein</fullName>
    </recommendedName>
</protein>
<proteinExistence type="predicted"/>
<evidence type="ECO:0000259" key="3">
    <source>
        <dbReference type="Pfam" id="PF13359"/>
    </source>
</evidence>
<accession>A0A0C2H211</accession>
<dbReference type="InterPro" id="IPR027806">
    <property type="entry name" value="HARBI1_dom"/>
</dbReference>
<evidence type="ECO:0000313" key="5">
    <source>
        <dbReference type="Proteomes" id="UP000054047"/>
    </source>
</evidence>